<dbReference type="OrthoDB" id="9805416at2"/>
<accession>A0A2A7U1T7</accession>
<dbReference type="InterPro" id="IPR029752">
    <property type="entry name" value="D-isomer_DH_CS1"/>
</dbReference>
<feature type="domain" description="D-isomer specific 2-hydroxyacid dehydrogenase catalytic" evidence="12">
    <location>
        <begin position="5"/>
        <end position="319"/>
    </location>
</feature>
<evidence type="ECO:0000313" key="14">
    <source>
        <dbReference type="EMBL" id="PEH72264.1"/>
    </source>
</evidence>
<evidence type="ECO:0000256" key="3">
    <source>
        <dbReference type="ARBA" id="ARBA00023027"/>
    </source>
</evidence>
<dbReference type="Proteomes" id="UP000219788">
    <property type="component" value="Unassembled WGS sequence"/>
</dbReference>
<dbReference type="InterPro" id="IPR006140">
    <property type="entry name" value="D-isomer_DH_NAD-bd"/>
</dbReference>
<dbReference type="InterPro" id="IPR036291">
    <property type="entry name" value="NAD(P)-bd_dom_sf"/>
</dbReference>
<evidence type="ECO:0000256" key="4">
    <source>
        <dbReference type="ARBA" id="ARBA00051801"/>
    </source>
</evidence>
<dbReference type="SUPFAM" id="SSF52283">
    <property type="entry name" value="Formate/glycerate dehydrogenase catalytic domain-like"/>
    <property type="match status" value="1"/>
</dbReference>
<feature type="domain" description="D-isomer specific 2-hydroxyacid dehydrogenase NAD-binding" evidence="13">
    <location>
        <begin position="108"/>
        <end position="287"/>
    </location>
</feature>
<dbReference type="EC" id="1.1.1.79" evidence="8"/>
<evidence type="ECO:0000256" key="7">
    <source>
        <dbReference type="ARBA" id="ARBA00061278"/>
    </source>
</evidence>
<dbReference type="CDD" id="cd05301">
    <property type="entry name" value="GDH"/>
    <property type="match status" value="1"/>
</dbReference>
<evidence type="ECO:0000259" key="13">
    <source>
        <dbReference type="Pfam" id="PF02826"/>
    </source>
</evidence>
<dbReference type="InterPro" id="IPR006139">
    <property type="entry name" value="D-isomer_2_OHA_DH_cat_dom"/>
</dbReference>
<evidence type="ECO:0000256" key="8">
    <source>
        <dbReference type="ARBA" id="ARBA00066661"/>
    </source>
</evidence>
<evidence type="ECO:0000256" key="11">
    <source>
        <dbReference type="RuleBase" id="RU003719"/>
    </source>
</evidence>
<dbReference type="GO" id="GO:0120509">
    <property type="term" value="F:hydroxypyruvate reductase (NADPH) activity"/>
    <property type="evidence" value="ECO:0007669"/>
    <property type="project" value="RHEA"/>
</dbReference>
<dbReference type="GO" id="GO:0005829">
    <property type="term" value="C:cytosol"/>
    <property type="evidence" value="ECO:0007669"/>
    <property type="project" value="TreeGrafter"/>
</dbReference>
<dbReference type="PANTHER" id="PTHR10996:SF283">
    <property type="entry name" value="GLYOXYLATE_HYDROXYPYRUVATE REDUCTASE B"/>
    <property type="match status" value="1"/>
</dbReference>
<dbReference type="EC" id="1.1.1.81" evidence="9"/>
<keyword evidence="2 11" id="KW-0560">Oxidoreductase</keyword>
<protein>
    <recommendedName>
        <fullName evidence="10">Glyoxylate/hydroxypyruvate reductase B</fullName>
        <ecNumber evidence="8">1.1.1.79</ecNumber>
        <ecNumber evidence="9">1.1.1.81</ecNumber>
    </recommendedName>
</protein>
<evidence type="ECO:0000256" key="6">
    <source>
        <dbReference type="ARBA" id="ARBA00052769"/>
    </source>
</evidence>
<dbReference type="InterPro" id="IPR050223">
    <property type="entry name" value="D-isomer_2-hydroxyacid_DH"/>
</dbReference>
<keyword evidence="14" id="KW-0670">Pyruvate</keyword>
<comment type="caution">
    <text evidence="14">The sequence shown here is derived from an EMBL/GenBank/DDBJ whole genome shotgun (WGS) entry which is preliminary data.</text>
</comment>
<dbReference type="AlphaFoldDB" id="A0A2A7U1T7"/>
<dbReference type="PROSITE" id="PS00065">
    <property type="entry name" value="D_2_HYDROXYACID_DH_1"/>
    <property type="match status" value="1"/>
</dbReference>
<dbReference type="Pfam" id="PF02826">
    <property type="entry name" value="2-Hacid_dh_C"/>
    <property type="match status" value="1"/>
</dbReference>
<keyword evidence="3" id="KW-0520">NAD</keyword>
<dbReference type="EMBL" id="PDDV01000013">
    <property type="protein sequence ID" value="PEH72264.1"/>
    <property type="molecule type" value="Genomic_DNA"/>
</dbReference>
<proteinExistence type="inferred from homology"/>
<gene>
    <name evidence="14" type="ORF">CRM76_10190</name>
</gene>
<evidence type="ECO:0000259" key="12">
    <source>
        <dbReference type="Pfam" id="PF00389"/>
    </source>
</evidence>
<dbReference type="GO" id="GO:0051287">
    <property type="term" value="F:NAD binding"/>
    <property type="evidence" value="ECO:0007669"/>
    <property type="project" value="InterPro"/>
</dbReference>
<sequence>MKPSIVLYNPLPTDLQQRLTEHFTVHRFAALTADNRQQVEAALPDAIGLIGSGAVIDATLLAHAPRLRAISTISVGIDQFDVDDLSQRGIALMHTPDVLTETTADTLFMLLMMTARRALELAEWVKAGAWRDSIDARHYGIDVHHKTIGIVGMGRIGYALAQRAHAGFNMSVCYHSHHAHPAAERVFAAERCSLETLLARADFVCLTLPLTAQSQGLINAQRLAQMKPGAILINGARGKIVDQHALRQALQSGRLRAAGLDVFDPEPLPVDDPLLRLANVVALPHIGSATHETRYAMARCAVENLIAALAGDIRRNCVNHHSLHQFLHAPRAE</sequence>
<comment type="catalytic activity">
    <reaction evidence="5">
        <text>(R)-glycerate + NADP(+) = 3-hydroxypyruvate + NADPH + H(+)</text>
        <dbReference type="Rhea" id="RHEA:18657"/>
        <dbReference type="ChEBI" id="CHEBI:15378"/>
        <dbReference type="ChEBI" id="CHEBI:16659"/>
        <dbReference type="ChEBI" id="CHEBI:17180"/>
        <dbReference type="ChEBI" id="CHEBI:57783"/>
        <dbReference type="ChEBI" id="CHEBI:58349"/>
        <dbReference type="EC" id="1.1.1.81"/>
    </reaction>
</comment>
<dbReference type="PROSITE" id="PS00671">
    <property type="entry name" value="D_2_HYDROXYACID_DH_3"/>
    <property type="match status" value="1"/>
</dbReference>
<dbReference type="GO" id="GO:0030267">
    <property type="term" value="F:glyoxylate reductase (NADPH) activity"/>
    <property type="evidence" value="ECO:0007669"/>
    <property type="project" value="UniProtKB-EC"/>
</dbReference>
<name>A0A2A7U1T7_EDWTA</name>
<keyword evidence="1" id="KW-0521">NADP</keyword>
<dbReference type="Gene3D" id="3.40.50.720">
    <property type="entry name" value="NAD(P)-binding Rossmann-like Domain"/>
    <property type="match status" value="2"/>
</dbReference>
<evidence type="ECO:0000256" key="2">
    <source>
        <dbReference type="ARBA" id="ARBA00023002"/>
    </source>
</evidence>
<organism evidence="14 15">
    <name type="scientific">Edwardsiella tarda</name>
    <dbReference type="NCBI Taxonomy" id="636"/>
    <lineage>
        <taxon>Bacteria</taxon>
        <taxon>Pseudomonadati</taxon>
        <taxon>Pseudomonadota</taxon>
        <taxon>Gammaproteobacteria</taxon>
        <taxon>Enterobacterales</taxon>
        <taxon>Hafniaceae</taxon>
        <taxon>Edwardsiella</taxon>
    </lineage>
</organism>
<comment type="catalytic activity">
    <reaction evidence="4">
        <text>(R)-glycerate + NAD(+) = 3-hydroxypyruvate + NADH + H(+)</text>
        <dbReference type="Rhea" id="RHEA:17905"/>
        <dbReference type="ChEBI" id="CHEBI:15378"/>
        <dbReference type="ChEBI" id="CHEBI:16659"/>
        <dbReference type="ChEBI" id="CHEBI:17180"/>
        <dbReference type="ChEBI" id="CHEBI:57540"/>
        <dbReference type="ChEBI" id="CHEBI:57945"/>
        <dbReference type="EC" id="1.1.1.81"/>
    </reaction>
</comment>
<dbReference type="GO" id="GO:0008465">
    <property type="term" value="F:hydroxypyruvate reductase (NADH) activity"/>
    <property type="evidence" value="ECO:0007669"/>
    <property type="project" value="RHEA"/>
</dbReference>
<evidence type="ECO:0000256" key="9">
    <source>
        <dbReference type="ARBA" id="ARBA00066674"/>
    </source>
</evidence>
<reference evidence="15" key="1">
    <citation type="submission" date="2017-09" db="EMBL/GenBank/DDBJ databases">
        <title>FDA dAtabase for Regulatory Grade micrObial Sequences (FDA-ARGOS): Supporting development and validation of Infectious Disease Dx tests.</title>
        <authorList>
            <person name="Goldberg B."/>
            <person name="Campos J."/>
            <person name="Tallon L."/>
            <person name="Sadzewicz L."/>
            <person name="Ott S."/>
            <person name="Zhao X."/>
            <person name="Nagaraj S."/>
            <person name="Vavikolanu K."/>
            <person name="Aluvathingal J."/>
            <person name="Nadendla S."/>
            <person name="Geyer C."/>
            <person name="Sichtig H."/>
        </authorList>
    </citation>
    <scope>NUCLEOTIDE SEQUENCE [LARGE SCALE GENOMIC DNA]</scope>
    <source>
        <strain evidence="15">FDAARGOS_370</strain>
    </source>
</reference>
<evidence type="ECO:0000256" key="1">
    <source>
        <dbReference type="ARBA" id="ARBA00022857"/>
    </source>
</evidence>
<dbReference type="FunFam" id="3.40.50.720:FF:000026">
    <property type="entry name" value="Glyoxylate/hydroxypyruvate reductase B"/>
    <property type="match status" value="1"/>
</dbReference>
<dbReference type="STRING" id="636.AAW15_05625"/>
<comment type="similarity">
    <text evidence="7">Belongs to the D-isomer specific 2-hydroxyacid dehydrogenase family. GhrB subfamily.</text>
</comment>
<evidence type="ECO:0000256" key="5">
    <source>
        <dbReference type="ARBA" id="ARBA00052239"/>
    </source>
</evidence>
<comment type="catalytic activity">
    <reaction evidence="6">
        <text>glycolate + NADP(+) = glyoxylate + NADPH + H(+)</text>
        <dbReference type="Rhea" id="RHEA:10992"/>
        <dbReference type="ChEBI" id="CHEBI:15378"/>
        <dbReference type="ChEBI" id="CHEBI:29805"/>
        <dbReference type="ChEBI" id="CHEBI:36655"/>
        <dbReference type="ChEBI" id="CHEBI:57783"/>
        <dbReference type="ChEBI" id="CHEBI:58349"/>
        <dbReference type="EC" id="1.1.1.79"/>
    </reaction>
</comment>
<dbReference type="RefSeq" id="WP_068870742.1">
    <property type="nucleotide sequence ID" value="NZ_CP196230.1"/>
</dbReference>
<dbReference type="InterPro" id="IPR029753">
    <property type="entry name" value="D-isomer_DH_CS"/>
</dbReference>
<dbReference type="PANTHER" id="PTHR10996">
    <property type="entry name" value="2-HYDROXYACID DEHYDROGENASE-RELATED"/>
    <property type="match status" value="1"/>
</dbReference>
<dbReference type="SUPFAM" id="SSF51735">
    <property type="entry name" value="NAD(P)-binding Rossmann-fold domains"/>
    <property type="match status" value="1"/>
</dbReference>
<dbReference type="Pfam" id="PF00389">
    <property type="entry name" value="2-Hacid_dh"/>
    <property type="match status" value="1"/>
</dbReference>
<evidence type="ECO:0000313" key="15">
    <source>
        <dbReference type="Proteomes" id="UP000219788"/>
    </source>
</evidence>
<evidence type="ECO:0000256" key="10">
    <source>
        <dbReference type="ARBA" id="ARBA00073362"/>
    </source>
</evidence>